<evidence type="ECO:0000256" key="5">
    <source>
        <dbReference type="PROSITE-ProRule" id="PRU00560"/>
    </source>
</evidence>
<evidence type="ECO:0000256" key="3">
    <source>
        <dbReference type="ARBA" id="ARBA00022806"/>
    </source>
</evidence>
<reference evidence="9" key="1">
    <citation type="submission" date="2014-05" db="EMBL/GenBank/DDBJ databases">
        <authorList>
            <person name="Kube M."/>
        </authorList>
    </citation>
    <scope>NUCLEOTIDE SEQUENCE [LARGE SCALE GENOMIC DNA]</scope>
</reference>
<evidence type="ECO:0000256" key="6">
    <source>
        <dbReference type="SAM" id="Coils"/>
    </source>
</evidence>
<keyword evidence="6" id="KW-0175">Coiled coil</keyword>
<keyword evidence="1 5" id="KW-0547">Nucleotide-binding</keyword>
<dbReference type="SUPFAM" id="SSF52540">
    <property type="entry name" value="P-loop containing nucleoside triphosphate hydrolases"/>
    <property type="match status" value="1"/>
</dbReference>
<dbReference type="GO" id="GO:0016787">
    <property type="term" value="F:hydrolase activity"/>
    <property type="evidence" value="ECO:0007669"/>
    <property type="project" value="UniProtKB-UniRule"/>
</dbReference>
<dbReference type="Pfam" id="PF00580">
    <property type="entry name" value="UvrD-helicase"/>
    <property type="match status" value="1"/>
</dbReference>
<keyword evidence="9" id="KW-1185">Reference proteome</keyword>
<feature type="domain" description="UvrD-like helicase ATP-binding" evidence="7">
    <location>
        <begin position="4"/>
        <end position="280"/>
    </location>
</feature>
<dbReference type="PATRIC" id="fig|35623.3.peg.205"/>
<evidence type="ECO:0000256" key="2">
    <source>
        <dbReference type="ARBA" id="ARBA00022801"/>
    </source>
</evidence>
<dbReference type="STRING" id="35623.Aocu_02050"/>
<gene>
    <name evidence="8" type="primary">uvrD</name>
    <name evidence="8" type="ORF">Aocu_02050</name>
</gene>
<dbReference type="GO" id="GO:0000725">
    <property type="term" value="P:recombinational repair"/>
    <property type="evidence" value="ECO:0007669"/>
    <property type="project" value="TreeGrafter"/>
</dbReference>
<proteinExistence type="predicted"/>
<feature type="binding site" evidence="5">
    <location>
        <begin position="25"/>
        <end position="32"/>
    </location>
    <ligand>
        <name>ATP</name>
        <dbReference type="ChEBI" id="CHEBI:30616"/>
    </ligand>
</feature>
<name>A0A061A8W1_9MOLU</name>
<evidence type="ECO:0000313" key="9">
    <source>
        <dbReference type="Proteomes" id="UP000032434"/>
    </source>
</evidence>
<evidence type="ECO:0000259" key="7">
    <source>
        <dbReference type="PROSITE" id="PS51198"/>
    </source>
</evidence>
<organism evidence="8 9">
    <name type="scientific">Acholeplasma oculi</name>
    <dbReference type="NCBI Taxonomy" id="35623"/>
    <lineage>
        <taxon>Bacteria</taxon>
        <taxon>Bacillati</taxon>
        <taxon>Mycoplasmatota</taxon>
        <taxon>Mollicutes</taxon>
        <taxon>Acholeplasmatales</taxon>
        <taxon>Acholeplasmataceae</taxon>
        <taxon>Acholeplasma</taxon>
    </lineage>
</organism>
<protein>
    <submittedName>
        <fullName evidence="8">DNA helicase II</fullName>
    </submittedName>
</protein>
<keyword evidence="4 5" id="KW-0067">ATP-binding</keyword>
<evidence type="ECO:0000256" key="4">
    <source>
        <dbReference type="ARBA" id="ARBA00022840"/>
    </source>
</evidence>
<evidence type="ECO:0000313" key="8">
    <source>
        <dbReference type="EMBL" id="CDR30278.1"/>
    </source>
</evidence>
<dbReference type="KEGG" id="aoc:Aocu_02050"/>
<dbReference type="GO" id="GO:0003677">
    <property type="term" value="F:DNA binding"/>
    <property type="evidence" value="ECO:0007669"/>
    <property type="project" value="InterPro"/>
</dbReference>
<dbReference type="PANTHER" id="PTHR11070">
    <property type="entry name" value="UVRD / RECB / PCRA DNA HELICASE FAMILY MEMBER"/>
    <property type="match status" value="1"/>
</dbReference>
<dbReference type="RefSeq" id="WP_045748847.1">
    <property type="nucleotide sequence ID" value="NZ_FUZK01000002.1"/>
</dbReference>
<feature type="coiled-coil region" evidence="6">
    <location>
        <begin position="102"/>
        <end position="129"/>
    </location>
</feature>
<dbReference type="HOGENOM" id="CLU_027270_1_0_14"/>
<keyword evidence="2 5" id="KW-0378">Hydrolase</keyword>
<sequence>MVGELGIIGQIKSCINNKNNFIIDAGAGSGKTFSLIQTIEAILQEQINNHQKVLCVTFTNVAKNEINDRLSLNTDKIIVSTLHDFIWDFIKQFQINLQLEVENLATKKVQRIKDEIQEAQRKIDNPTRNTNIDKQMRIIENNEKRLLKYKDIDYKNLEITYDVYSGYHKGKISHDDIISIMSNFLEDEFFSKLLLSTYPYILIDEYQDTDWDVIKKLLLATSKFKKEFPTIVGMFGDKMQMIYEDVEFNFDSLDLVQIKKEDNYRTAIEIVEANNKFRNDGLVQNCNNQYPKVIFGNLLFVYNRSQDYNLNKFINDDVAFSTYKRLYLANKNIAYEIGFTEISDVFNSVFNKDANDKLFKLKDQFISYVINGIVDKIVMFENKNYYDLIQNINFVSVESLNDLLSKLTNLITMKDQSLIKYIDFFINNKLIDYKRYEEIISSYDGFDNGFISRMKDIDINQYKKLSLQINNQTTLDTLHGVKGNEFDNVIVNIFENQSWNKYDFDNLFLFKNMTDKRVMRARKLLYVACTRAKSNLIVNYIADANSKIDLPNLEICVKKHFGHNMIFKTMD</sequence>
<dbReference type="InterPro" id="IPR027417">
    <property type="entry name" value="P-loop_NTPase"/>
</dbReference>
<dbReference type="InParanoid" id="A0A061A8W1"/>
<accession>A0A061A8W1</accession>
<dbReference type="EMBL" id="LK028559">
    <property type="protein sequence ID" value="CDR30278.1"/>
    <property type="molecule type" value="Genomic_DNA"/>
</dbReference>
<dbReference type="OrthoDB" id="9809039at2"/>
<evidence type="ECO:0000256" key="1">
    <source>
        <dbReference type="ARBA" id="ARBA00022741"/>
    </source>
</evidence>
<keyword evidence="3 5" id="KW-0347">Helicase</keyword>
<dbReference type="PROSITE" id="PS51198">
    <property type="entry name" value="UVRD_HELICASE_ATP_BIND"/>
    <property type="match status" value="1"/>
</dbReference>
<dbReference type="InterPro" id="IPR000212">
    <property type="entry name" value="DNA_helicase_UvrD/REP"/>
</dbReference>
<dbReference type="GO" id="GO:0005524">
    <property type="term" value="F:ATP binding"/>
    <property type="evidence" value="ECO:0007669"/>
    <property type="project" value="UniProtKB-UniRule"/>
</dbReference>
<dbReference type="Proteomes" id="UP000032434">
    <property type="component" value="Chromosome 1"/>
</dbReference>
<dbReference type="GO" id="GO:0043138">
    <property type="term" value="F:3'-5' DNA helicase activity"/>
    <property type="evidence" value="ECO:0007669"/>
    <property type="project" value="TreeGrafter"/>
</dbReference>
<dbReference type="AlphaFoldDB" id="A0A061A8W1"/>
<dbReference type="PANTHER" id="PTHR11070:SF2">
    <property type="entry name" value="ATP-DEPENDENT DNA HELICASE SRS2"/>
    <property type="match status" value="1"/>
</dbReference>
<dbReference type="Gene3D" id="3.40.50.300">
    <property type="entry name" value="P-loop containing nucleotide triphosphate hydrolases"/>
    <property type="match status" value="3"/>
</dbReference>
<dbReference type="InterPro" id="IPR014016">
    <property type="entry name" value="UvrD-like_ATP-bd"/>
</dbReference>